<accession>A0A502CTG8</accession>
<dbReference type="Proteomes" id="UP000318413">
    <property type="component" value="Unassembled WGS sequence"/>
</dbReference>
<evidence type="ECO:0000313" key="2">
    <source>
        <dbReference type="Proteomes" id="UP000318413"/>
    </source>
</evidence>
<gene>
    <name evidence="1" type="ORF">EAH84_00900</name>
</gene>
<sequence>MPGRCSIATAICCCASPGCSSSFPPTRWCCSCRRPPRPIAVSRTARRRPKRGWPRCRTGSAITGSGAASRICAAISDLQSSSRYISTPIGPRLAARCGGWRRSFRGSCWRCWSSRSRPGRGCICC</sequence>
<reference evidence="1 2" key="1">
    <citation type="journal article" date="2019" name="Environ. Microbiol.">
        <title>Species interactions and distinct microbial communities in high Arctic permafrost affected cryosols are associated with the CH4 and CO2 gas fluxes.</title>
        <authorList>
            <person name="Altshuler I."/>
            <person name="Hamel J."/>
            <person name="Turney S."/>
            <person name="Magnuson E."/>
            <person name="Levesque R."/>
            <person name="Greer C."/>
            <person name="Whyte L.G."/>
        </authorList>
    </citation>
    <scope>NUCLEOTIDE SEQUENCE [LARGE SCALE GENOMIC DNA]</scope>
    <source>
        <strain evidence="1 2">S5.1</strain>
    </source>
</reference>
<keyword evidence="2" id="KW-1185">Reference proteome</keyword>
<protein>
    <submittedName>
        <fullName evidence="1">Uncharacterized protein</fullName>
    </submittedName>
</protein>
<evidence type="ECO:0000313" key="1">
    <source>
        <dbReference type="EMBL" id="TPG15399.1"/>
    </source>
</evidence>
<organism evidence="1 2">
    <name type="scientific">Sphingomonas oligophenolica</name>
    <dbReference type="NCBI Taxonomy" id="301154"/>
    <lineage>
        <taxon>Bacteria</taxon>
        <taxon>Pseudomonadati</taxon>
        <taxon>Pseudomonadota</taxon>
        <taxon>Alphaproteobacteria</taxon>
        <taxon>Sphingomonadales</taxon>
        <taxon>Sphingomonadaceae</taxon>
        <taxon>Sphingomonas</taxon>
    </lineage>
</organism>
<dbReference type="EMBL" id="RCZK01000001">
    <property type="protein sequence ID" value="TPG15399.1"/>
    <property type="molecule type" value="Genomic_DNA"/>
</dbReference>
<comment type="caution">
    <text evidence="1">The sequence shown here is derived from an EMBL/GenBank/DDBJ whole genome shotgun (WGS) entry which is preliminary data.</text>
</comment>
<name>A0A502CTG8_9SPHN</name>
<proteinExistence type="predicted"/>
<dbReference type="AlphaFoldDB" id="A0A502CTG8"/>